<keyword evidence="4" id="KW-1185">Reference proteome</keyword>
<keyword evidence="3" id="KW-0121">Carboxypeptidase</keyword>
<dbReference type="InterPro" id="IPR012338">
    <property type="entry name" value="Beta-lactam/transpept-like"/>
</dbReference>
<dbReference type="GO" id="GO:0009002">
    <property type="term" value="F:serine-type D-Ala-D-Ala carboxypeptidase activity"/>
    <property type="evidence" value="ECO:0007669"/>
    <property type="project" value="UniProtKB-EC"/>
</dbReference>
<sequence length="415" mass="43302">MATPDDTEVGIVTWPESKLPPEASPVLNALGNGAPLPQDLAGTVEAALGSETGISAKFIDLETGESLYENEAEAFLAPASSLKVLTASTALAELGPDYRIETSVVSGGSDDSVVLVGAGDITLSRDGDGFYPGSGSLQDLADQVLKARDGKAPKTVVVDDSIYKGATQAAGADPVDYKSYSANMGSIMVDGGRKEAGVYAPRHDDPVMNAADEFAALVGASDVSKGRASTEAETLGTVESATVYEMTELLVRISDNTLADAMAMQVGLHQKGEMTWDSAIVALNEHMKDLGIDPEGTVIRDGSGLSAEDSFSAAKFTQLLHLASQDPRQRMVLQTLPVAGLDGTVEDRFDGLPEAYGVARAKTGTLDIANSLTGTVVTEDGRLLGFSMIENHFESRDTSRETMDKVVAAVAECGC</sequence>
<dbReference type="PANTHER" id="PTHR30023:SF0">
    <property type="entry name" value="PENICILLIN-SENSITIVE CARBOXYPEPTIDASE A"/>
    <property type="match status" value="1"/>
</dbReference>
<name>A0ABV8U530_9ACTN</name>
<keyword evidence="2 3" id="KW-0378">Hydrolase</keyword>
<dbReference type="Proteomes" id="UP001595823">
    <property type="component" value="Unassembled WGS sequence"/>
</dbReference>
<accession>A0ABV8U530</accession>
<dbReference type="EC" id="3.4.16.4" evidence="3"/>
<dbReference type="SUPFAM" id="SSF56601">
    <property type="entry name" value="beta-lactamase/transpeptidase-like"/>
    <property type="match status" value="1"/>
</dbReference>
<comment type="caution">
    <text evidence="3">The sequence shown here is derived from an EMBL/GenBank/DDBJ whole genome shotgun (WGS) entry which is preliminary data.</text>
</comment>
<evidence type="ECO:0000256" key="2">
    <source>
        <dbReference type="ARBA" id="ARBA00022801"/>
    </source>
</evidence>
<dbReference type="Pfam" id="PF02113">
    <property type="entry name" value="Peptidase_S13"/>
    <property type="match status" value="2"/>
</dbReference>
<reference evidence="4" key="1">
    <citation type="journal article" date="2019" name="Int. J. Syst. Evol. Microbiol.">
        <title>The Global Catalogue of Microorganisms (GCM) 10K type strain sequencing project: providing services to taxonomists for standard genome sequencing and annotation.</title>
        <authorList>
            <consortium name="The Broad Institute Genomics Platform"/>
            <consortium name="The Broad Institute Genome Sequencing Center for Infectious Disease"/>
            <person name="Wu L."/>
            <person name="Ma J."/>
        </authorList>
    </citation>
    <scope>NUCLEOTIDE SEQUENCE [LARGE SCALE GENOMIC DNA]</scope>
    <source>
        <strain evidence="4">IBRC-M 10908</strain>
    </source>
</reference>
<evidence type="ECO:0000256" key="1">
    <source>
        <dbReference type="ARBA" id="ARBA00006096"/>
    </source>
</evidence>
<protein>
    <submittedName>
        <fullName evidence="3">D-alanyl-D-alanine carboxypeptidase/D-alanyl-D-alanine-endopeptidase</fullName>
        <ecNumber evidence="3">3.4.16.4</ecNumber>
    </submittedName>
</protein>
<evidence type="ECO:0000313" key="3">
    <source>
        <dbReference type="EMBL" id="MFC4338127.1"/>
    </source>
</evidence>
<dbReference type="InterPro" id="IPR000667">
    <property type="entry name" value="Peptidase_S13"/>
</dbReference>
<dbReference type="PANTHER" id="PTHR30023">
    <property type="entry name" value="D-ALANYL-D-ALANINE CARBOXYPEPTIDASE"/>
    <property type="match status" value="1"/>
</dbReference>
<keyword evidence="3" id="KW-0645">Protease</keyword>
<dbReference type="NCBIfam" id="TIGR00666">
    <property type="entry name" value="PBP4"/>
    <property type="match status" value="1"/>
</dbReference>
<organism evidence="3 4">
    <name type="scientific">Salininema proteolyticum</name>
    <dbReference type="NCBI Taxonomy" id="1607685"/>
    <lineage>
        <taxon>Bacteria</taxon>
        <taxon>Bacillati</taxon>
        <taxon>Actinomycetota</taxon>
        <taxon>Actinomycetes</taxon>
        <taxon>Glycomycetales</taxon>
        <taxon>Glycomycetaceae</taxon>
        <taxon>Salininema</taxon>
    </lineage>
</organism>
<proteinExistence type="inferred from homology"/>
<gene>
    <name evidence="3" type="primary">dacB</name>
    <name evidence="3" type="ORF">ACFPET_23315</name>
</gene>
<dbReference type="EMBL" id="JBHSDK010000062">
    <property type="protein sequence ID" value="MFC4338127.1"/>
    <property type="molecule type" value="Genomic_DNA"/>
</dbReference>
<dbReference type="RefSeq" id="WP_380625871.1">
    <property type="nucleotide sequence ID" value="NZ_JBHSDK010000062.1"/>
</dbReference>
<comment type="similarity">
    <text evidence="1">Belongs to the peptidase S13 family.</text>
</comment>
<dbReference type="PRINTS" id="PR00922">
    <property type="entry name" value="DADACBPTASE3"/>
</dbReference>
<dbReference type="Gene3D" id="3.40.710.10">
    <property type="entry name" value="DD-peptidase/beta-lactamase superfamily"/>
    <property type="match status" value="2"/>
</dbReference>
<evidence type="ECO:0000313" key="4">
    <source>
        <dbReference type="Proteomes" id="UP001595823"/>
    </source>
</evidence>